<dbReference type="EMBL" id="KI913975">
    <property type="protein sequence ID" value="ETV96843.1"/>
    <property type="molecule type" value="Genomic_DNA"/>
</dbReference>
<accession>A0A024TS47</accession>
<gene>
    <name evidence="1" type="ORF">H310_10130</name>
</gene>
<dbReference type="VEuPathDB" id="FungiDB:H310_10130"/>
<name>A0A024TS47_9STRA</name>
<dbReference type="OrthoDB" id="7951431at2759"/>
<dbReference type="Gene3D" id="3.30.420.10">
    <property type="entry name" value="Ribonuclease H-like superfamily/Ribonuclease H"/>
    <property type="match status" value="1"/>
</dbReference>
<dbReference type="GeneID" id="20087180"/>
<dbReference type="GO" id="GO:0003676">
    <property type="term" value="F:nucleic acid binding"/>
    <property type="evidence" value="ECO:0007669"/>
    <property type="project" value="InterPro"/>
</dbReference>
<protein>
    <submittedName>
        <fullName evidence="1">Uncharacterized protein</fullName>
    </submittedName>
</protein>
<evidence type="ECO:0000313" key="1">
    <source>
        <dbReference type="EMBL" id="ETV96843.1"/>
    </source>
</evidence>
<reference evidence="1" key="1">
    <citation type="submission" date="2013-12" db="EMBL/GenBank/DDBJ databases">
        <title>The Genome Sequence of Aphanomyces invadans NJM9701.</title>
        <authorList>
            <consortium name="The Broad Institute Genomics Platform"/>
            <person name="Russ C."/>
            <person name="Tyler B."/>
            <person name="van West P."/>
            <person name="Dieguez-Uribeondo J."/>
            <person name="Young S.K."/>
            <person name="Zeng Q."/>
            <person name="Gargeya S."/>
            <person name="Fitzgerald M."/>
            <person name="Abouelleil A."/>
            <person name="Alvarado L."/>
            <person name="Chapman S.B."/>
            <person name="Gainer-Dewar J."/>
            <person name="Goldberg J."/>
            <person name="Griggs A."/>
            <person name="Gujja S."/>
            <person name="Hansen M."/>
            <person name="Howarth C."/>
            <person name="Imamovic A."/>
            <person name="Ireland A."/>
            <person name="Larimer J."/>
            <person name="McCowan C."/>
            <person name="Murphy C."/>
            <person name="Pearson M."/>
            <person name="Poon T.W."/>
            <person name="Priest M."/>
            <person name="Roberts A."/>
            <person name="Saif S."/>
            <person name="Shea T."/>
            <person name="Sykes S."/>
            <person name="Wortman J."/>
            <person name="Nusbaum C."/>
            <person name="Birren B."/>
        </authorList>
    </citation>
    <scope>NUCLEOTIDE SEQUENCE [LARGE SCALE GENOMIC DNA]</scope>
    <source>
        <strain evidence="1">NJM9701</strain>
    </source>
</reference>
<dbReference type="RefSeq" id="XP_008874620.1">
    <property type="nucleotide sequence ID" value="XM_008876398.1"/>
</dbReference>
<dbReference type="PANTHER" id="PTHR47169">
    <property type="entry name" value="OS01G0541250 PROTEIN"/>
    <property type="match status" value="1"/>
</dbReference>
<organism evidence="1">
    <name type="scientific">Aphanomyces invadans</name>
    <dbReference type="NCBI Taxonomy" id="157072"/>
    <lineage>
        <taxon>Eukaryota</taxon>
        <taxon>Sar</taxon>
        <taxon>Stramenopiles</taxon>
        <taxon>Oomycota</taxon>
        <taxon>Saprolegniomycetes</taxon>
        <taxon>Saprolegniales</taxon>
        <taxon>Verrucalvaceae</taxon>
        <taxon>Aphanomyces</taxon>
    </lineage>
</organism>
<dbReference type="InterPro" id="IPR036397">
    <property type="entry name" value="RNaseH_sf"/>
</dbReference>
<dbReference type="AlphaFoldDB" id="A0A024TS47"/>
<proteinExistence type="predicted"/>
<sequence length="249" mass="27847">MEDQVKRTHRELSRDEKVAVIQHLHPFLVKGKLQRGAYKQVAEKLSLSPRTWQDSIVAIRATCPGSSQLAQSPVWDYGHQVGQLLVNVDAAVYRDFVINKVIPVIKVSFPSASKHVLLQHDNALPYGSITDAVLEGVSTDGWSFKIRKQPPNSPDLNVLDLGFFASIQSLQYKKMSRTVDDVVRNTMEAYGELKYDKLEAVFLTFQAVMRMVLEHGGDNHFALPHLKKAALKRAGLLMSNVSCPVSQLL</sequence>